<comment type="subcellular location">
    <subcellularLocation>
        <location evidence="1 8">Nucleus</location>
        <location evidence="1 8">Nucleolus</location>
    </subcellularLocation>
</comment>
<keyword evidence="4 8" id="KW-0489">Methyltransferase</keyword>
<dbReference type="InterPro" id="IPR012920">
    <property type="entry name" value="rRNA_MeTfrase_SPB1-like_C"/>
</dbReference>
<evidence type="ECO:0000259" key="10">
    <source>
        <dbReference type="Pfam" id="PF01728"/>
    </source>
</evidence>
<dbReference type="InterPro" id="IPR028589">
    <property type="entry name" value="SPB1-like"/>
</dbReference>
<feature type="binding site" evidence="8">
    <location>
        <position position="124"/>
    </location>
    <ligand>
        <name>S-adenosyl-L-methionine</name>
        <dbReference type="ChEBI" id="CHEBI:59789"/>
    </ligand>
</feature>
<dbReference type="InterPro" id="IPR050082">
    <property type="entry name" value="RNA_methyltr_RlmE"/>
</dbReference>
<feature type="compositionally biased region" description="Acidic residues" evidence="9">
    <location>
        <begin position="553"/>
        <end position="572"/>
    </location>
</feature>
<evidence type="ECO:0000256" key="3">
    <source>
        <dbReference type="ARBA" id="ARBA00022552"/>
    </source>
</evidence>
<dbReference type="InterPro" id="IPR002877">
    <property type="entry name" value="RNA_MeTrfase_FtsJ_dom"/>
</dbReference>
<evidence type="ECO:0000256" key="8">
    <source>
        <dbReference type="HAMAP-Rule" id="MF_03163"/>
    </source>
</evidence>
<dbReference type="GO" id="GO:0005730">
    <property type="term" value="C:nucleolus"/>
    <property type="evidence" value="ECO:0007669"/>
    <property type="project" value="UniProtKB-SubCell"/>
</dbReference>
<keyword evidence="7 8" id="KW-0539">Nucleus</keyword>
<dbReference type="Pfam" id="PF11861">
    <property type="entry name" value="DUF3381"/>
    <property type="match status" value="1"/>
</dbReference>
<dbReference type="HAMAP" id="MF_03163">
    <property type="entry name" value="RNA_methyltr_E_SPB1"/>
    <property type="match status" value="1"/>
</dbReference>
<comment type="similarity">
    <text evidence="8">Belongs to the class I-like SAM-binding methyltransferase superfamily. RNA methyltransferase RlmE family. SPB1 subfamily.</text>
</comment>
<evidence type="ECO:0000256" key="2">
    <source>
        <dbReference type="ARBA" id="ARBA00022517"/>
    </source>
</evidence>
<dbReference type="HAMAP" id="MF_01547">
    <property type="entry name" value="RNA_methyltr_E"/>
    <property type="match status" value="1"/>
</dbReference>
<feature type="domain" description="DUF3381" evidence="12">
    <location>
        <begin position="244"/>
        <end position="402"/>
    </location>
</feature>
<feature type="binding site" evidence="8">
    <location>
        <position position="99"/>
    </location>
    <ligand>
        <name>S-adenosyl-L-methionine</name>
        <dbReference type="ChEBI" id="CHEBI:59789"/>
    </ligand>
</feature>
<evidence type="ECO:0000256" key="4">
    <source>
        <dbReference type="ARBA" id="ARBA00022603"/>
    </source>
</evidence>
<dbReference type="GO" id="GO:0016435">
    <property type="term" value="F:rRNA (guanine) methyltransferase activity"/>
    <property type="evidence" value="ECO:0007669"/>
    <property type="project" value="TreeGrafter"/>
</dbReference>
<dbReference type="OrthoDB" id="1287559at2759"/>
<dbReference type="GO" id="GO:0008650">
    <property type="term" value="F:rRNA (uridine-2'-O-)-methyltransferase activity"/>
    <property type="evidence" value="ECO:0007669"/>
    <property type="project" value="TreeGrafter"/>
</dbReference>
<feature type="binding site" evidence="8">
    <location>
        <position position="83"/>
    </location>
    <ligand>
        <name>S-adenosyl-L-methionine</name>
        <dbReference type="ChEBI" id="CHEBI:59789"/>
    </ligand>
</feature>
<dbReference type="PANTHER" id="PTHR10920">
    <property type="entry name" value="RIBOSOMAL RNA METHYLTRANSFERASE"/>
    <property type="match status" value="1"/>
</dbReference>
<feature type="domain" description="Ribosomal RNA methyltransferase SPB1-like C-terminal" evidence="11">
    <location>
        <begin position="749"/>
        <end position="944"/>
    </location>
</feature>
<keyword evidence="14" id="KW-1185">Reference proteome</keyword>
<dbReference type="EMBL" id="BRYA01000203">
    <property type="protein sequence ID" value="GMI43971.1"/>
    <property type="molecule type" value="Genomic_DNA"/>
</dbReference>
<dbReference type="PANTHER" id="PTHR10920:SF13">
    <property type="entry name" value="PRE-RRNA 2'-O-RIBOSE RNA METHYLTRANSFERASE FTSJ3"/>
    <property type="match status" value="1"/>
</dbReference>
<feature type="compositionally biased region" description="Acidic residues" evidence="9">
    <location>
        <begin position="349"/>
        <end position="370"/>
    </location>
</feature>
<dbReference type="EC" id="2.1.1.-" evidence="8"/>
<comment type="catalytic activity">
    <reaction evidence="8">
        <text>a ribonucleotide in rRNA + S-adenosyl-L-methionine = a 2'-O-methylribonucleotide in rRNA + S-adenosyl-L-homocysteine + H(+)</text>
        <dbReference type="Rhea" id="RHEA:48628"/>
        <dbReference type="Rhea" id="RHEA-COMP:12164"/>
        <dbReference type="Rhea" id="RHEA-COMP:12165"/>
        <dbReference type="ChEBI" id="CHEBI:15378"/>
        <dbReference type="ChEBI" id="CHEBI:57856"/>
        <dbReference type="ChEBI" id="CHEBI:59789"/>
        <dbReference type="ChEBI" id="CHEBI:90675"/>
        <dbReference type="ChEBI" id="CHEBI:90676"/>
    </reaction>
</comment>
<dbReference type="Proteomes" id="UP001165065">
    <property type="component" value="Unassembled WGS sequence"/>
</dbReference>
<feature type="binding site" evidence="8">
    <location>
        <position position="63"/>
    </location>
    <ligand>
        <name>S-adenosyl-L-methionine</name>
        <dbReference type="ChEBI" id="CHEBI:59789"/>
    </ligand>
</feature>
<protein>
    <recommendedName>
        <fullName evidence="8">Putative rRNA methyltransferase</fullName>
        <ecNumber evidence="8">2.1.1.-</ecNumber>
    </recommendedName>
    <alternativeName>
        <fullName evidence="8">2'-O-ribose RNA methyltransferase SPB1 homolog</fullName>
    </alternativeName>
</protein>
<evidence type="ECO:0000313" key="14">
    <source>
        <dbReference type="Proteomes" id="UP001165065"/>
    </source>
</evidence>
<proteinExistence type="inferred from homology"/>
<evidence type="ECO:0000256" key="6">
    <source>
        <dbReference type="ARBA" id="ARBA00022691"/>
    </source>
</evidence>
<feature type="region of interest" description="Disordered" evidence="9">
    <location>
        <begin position="441"/>
        <end position="725"/>
    </location>
</feature>
<keyword evidence="2 8" id="KW-0690">Ribosome biogenesis</keyword>
<evidence type="ECO:0000259" key="11">
    <source>
        <dbReference type="Pfam" id="PF07780"/>
    </source>
</evidence>
<dbReference type="InterPro" id="IPR029063">
    <property type="entry name" value="SAM-dependent_MTases_sf"/>
</dbReference>
<feature type="compositionally biased region" description="Basic and acidic residues" evidence="9">
    <location>
        <begin position="674"/>
        <end position="685"/>
    </location>
</feature>
<dbReference type="AlphaFoldDB" id="A0A9W7GH35"/>
<dbReference type="InterPro" id="IPR015507">
    <property type="entry name" value="rRNA-MeTfrase_E"/>
</dbReference>
<reference evidence="14" key="1">
    <citation type="journal article" date="2023" name="Commun. Biol.">
        <title>Genome analysis of Parmales, the sister group of diatoms, reveals the evolutionary specialization of diatoms from phago-mixotrophs to photoautotrophs.</title>
        <authorList>
            <person name="Ban H."/>
            <person name="Sato S."/>
            <person name="Yoshikawa S."/>
            <person name="Yamada K."/>
            <person name="Nakamura Y."/>
            <person name="Ichinomiya M."/>
            <person name="Sato N."/>
            <person name="Blanc-Mathieu R."/>
            <person name="Endo H."/>
            <person name="Kuwata A."/>
            <person name="Ogata H."/>
        </authorList>
    </citation>
    <scope>NUCLEOTIDE SEQUENCE [LARGE SCALE GENOMIC DNA]</scope>
</reference>
<evidence type="ECO:0000256" key="9">
    <source>
        <dbReference type="SAM" id="MobiDB-lite"/>
    </source>
</evidence>
<evidence type="ECO:0000313" key="13">
    <source>
        <dbReference type="EMBL" id="GMI43971.1"/>
    </source>
</evidence>
<feature type="compositionally biased region" description="Basic and acidic residues" evidence="9">
    <location>
        <begin position="593"/>
        <end position="603"/>
    </location>
</feature>
<comment type="caution">
    <text evidence="13">The sequence shown here is derived from an EMBL/GenBank/DDBJ whole genome shotgun (WGS) entry which is preliminary data.</text>
</comment>
<keyword evidence="6 8" id="KW-0949">S-adenosyl-L-methionine</keyword>
<feature type="coiled-coil region" evidence="8">
    <location>
        <begin position="371"/>
        <end position="402"/>
    </location>
</feature>
<feature type="compositionally biased region" description="Acidic residues" evidence="9">
    <location>
        <begin position="707"/>
        <end position="720"/>
    </location>
</feature>
<keyword evidence="8" id="KW-0175">Coiled coil</keyword>
<dbReference type="Pfam" id="PF01728">
    <property type="entry name" value="FtsJ"/>
    <property type="match status" value="1"/>
</dbReference>
<feature type="compositionally biased region" description="Acidic residues" evidence="9">
    <location>
        <begin position="467"/>
        <end position="488"/>
    </location>
</feature>
<dbReference type="GO" id="GO:0000466">
    <property type="term" value="P:maturation of 5.8S rRNA from tricistronic rRNA transcript (SSU-rRNA, 5.8S rRNA, LSU-rRNA)"/>
    <property type="evidence" value="ECO:0007669"/>
    <property type="project" value="TreeGrafter"/>
</dbReference>
<name>A0A9W7GH35_9STRA</name>
<feature type="region of interest" description="Disordered" evidence="9">
    <location>
        <begin position="898"/>
        <end position="962"/>
    </location>
</feature>
<evidence type="ECO:0000259" key="12">
    <source>
        <dbReference type="Pfam" id="PF11861"/>
    </source>
</evidence>
<evidence type="ECO:0000256" key="7">
    <source>
        <dbReference type="ARBA" id="ARBA00023242"/>
    </source>
</evidence>
<evidence type="ECO:0000256" key="1">
    <source>
        <dbReference type="ARBA" id="ARBA00004604"/>
    </source>
</evidence>
<feature type="compositionally biased region" description="Basic and acidic residues" evidence="9">
    <location>
        <begin position="530"/>
        <end position="539"/>
    </location>
</feature>
<dbReference type="FunFam" id="3.40.50.150:FF:000004">
    <property type="entry name" value="AdoMet-dependent rRNA methyltransferase SPB1"/>
    <property type="match status" value="1"/>
</dbReference>
<dbReference type="SUPFAM" id="SSF53335">
    <property type="entry name" value="S-adenosyl-L-methionine-dependent methyltransferases"/>
    <property type="match status" value="1"/>
</dbReference>
<organism evidence="13 14">
    <name type="scientific">Triparma columacea</name>
    <dbReference type="NCBI Taxonomy" id="722753"/>
    <lineage>
        <taxon>Eukaryota</taxon>
        <taxon>Sar</taxon>
        <taxon>Stramenopiles</taxon>
        <taxon>Ochrophyta</taxon>
        <taxon>Bolidophyceae</taxon>
        <taxon>Parmales</taxon>
        <taxon>Triparmaceae</taxon>
        <taxon>Triparma</taxon>
    </lineage>
</organism>
<keyword evidence="5 8" id="KW-0808">Transferase</keyword>
<evidence type="ECO:0000256" key="5">
    <source>
        <dbReference type="ARBA" id="ARBA00022679"/>
    </source>
</evidence>
<comment type="function">
    <text evidence="8">Probable methyltransferase involved in the maturation of rRNA and in the biogenesis of ribosomal subunits.</text>
</comment>
<gene>
    <name evidence="13" type="ORF">TrCOL_g7108</name>
</gene>
<feature type="region of interest" description="Disordered" evidence="9">
    <location>
        <begin position="340"/>
        <end position="370"/>
    </location>
</feature>
<feature type="compositionally biased region" description="Basic residues" evidence="9">
    <location>
        <begin position="939"/>
        <end position="962"/>
    </location>
</feature>
<accession>A0A9W7GH35</accession>
<feature type="compositionally biased region" description="Acidic residues" evidence="9">
    <location>
        <begin position="613"/>
        <end position="650"/>
    </location>
</feature>
<feature type="domain" description="Ribosomal RNA methyltransferase FtsJ" evidence="10">
    <location>
        <begin position="31"/>
        <end position="207"/>
    </location>
</feature>
<dbReference type="InterPro" id="IPR024576">
    <property type="entry name" value="rRNA_MeTfrase_Spb1_DUF3381"/>
</dbReference>
<sequence length="962" mass="108223">MSSSIKATQRGKRTKHHDKDKYYRLAKEQGYRSRAAFKLIQINKKYRFLESSKICIDLCAAPGGWSQVAAKSMQREGTVIALDLLPIRTIRNCITHVADITTEKARSLVRRSMQGAKADVVMCDGAPNIGASYDKDSYEQNEIVLLSLRCATEHLIKGGTFVTKVYRSADYNSLMWVIKQFFKSVEACKPASSRSQSAEIFLICQGYIAPTHIDPRLLDPKTVFEAVDDAATNKAISVFDKDYTKHRRQRQGYDNDLDGTMRRLKSASEFVNAGDPIQMLSECNGFTFKDEEDQVYLNAKATDKDILESCRDLKLLGKAEFKQLLTWRLKMVELKAENIKKQAKKSGEGEEEEESDKEEEMDTEDEDEEVLREIEAVKEKKLRKIKRAKKKEREAAAKLREKKLMGLDERVEYDEDVHSSVFSLKTIKTKRGLDKVGEVNLDDGILEARDMGMDSEEEEEAKKAEVPEDSDGDSSDEDNADRLEDEMELAYSRYLENTSNFNRAGTKMAKRSKKLARIKAQEEMDEDGERLEMGGDHKAYAKLLSEGGKKDSDDDDDSSEDDGFFSSDEDGGEEGKKIKKKGKKTLNPLLVDLEGKEKDDVVSRRWFSNDLFGNDEEGGEGEEEEDSDEDDAEEDSGDDSEDAGSEEEEGEKISASSVLASMPKTEKQKRHEARVKAKERMERRDERRRKQKGEGFDVVSGKTTRGEEDEDEDEEDGLDNLDEKSKKRIKEARRLIAAGMGKADKEGKNTGFEIAPAVAAVDERKYGSDDEDYDSDDHARTLAIGTMMLRKSSQKALVDASYNRFAWNDPGDLPDWFQDDEKRHYRPQLPVPEALVEKMKAKFIALTEKPIKKVAEARARKSKRANAALKAAKAAATAVASNSEMSESQKLKAISKAMKGKQVGAPSKSYVVAKKGKGKMQGGKGIKLVDKREKSDKRGMKRAKQKGKKGGLTGSKRRRHHS</sequence>
<feature type="binding site" evidence="8">
    <location>
        <position position="65"/>
    </location>
    <ligand>
        <name>S-adenosyl-L-methionine</name>
        <dbReference type="ChEBI" id="CHEBI:59789"/>
    </ligand>
</feature>
<dbReference type="GO" id="GO:0030687">
    <property type="term" value="C:preribosome, large subunit precursor"/>
    <property type="evidence" value="ECO:0007669"/>
    <property type="project" value="TreeGrafter"/>
</dbReference>
<dbReference type="Gene3D" id="3.40.50.150">
    <property type="entry name" value="Vaccinia Virus protein VP39"/>
    <property type="match status" value="1"/>
</dbReference>
<dbReference type="GO" id="GO:0000463">
    <property type="term" value="P:maturation of LSU-rRNA from tricistronic rRNA transcript (SSU-rRNA, 5.8S rRNA, LSU-rRNA)"/>
    <property type="evidence" value="ECO:0007669"/>
    <property type="project" value="TreeGrafter"/>
</dbReference>
<feature type="compositionally biased region" description="Basic residues" evidence="9">
    <location>
        <begin position="508"/>
        <end position="517"/>
    </location>
</feature>
<dbReference type="Pfam" id="PF07780">
    <property type="entry name" value="Spb1_C"/>
    <property type="match status" value="1"/>
</dbReference>
<feature type="active site" description="Proton acceptor" evidence="8">
    <location>
        <position position="164"/>
    </location>
</feature>
<keyword evidence="3 8" id="KW-0698">rRNA processing</keyword>
<feature type="compositionally biased region" description="Basic and acidic residues" evidence="9">
    <location>
        <begin position="927"/>
        <end position="938"/>
    </location>
</feature>